<proteinExistence type="predicted"/>
<gene>
    <name evidence="1" type="ORF">DP106_08905</name>
</gene>
<accession>A0A3A6Q1J4</accession>
<reference evidence="1 2" key="1">
    <citation type="submission" date="2018-06" db="EMBL/GenBank/DDBJ databases">
        <title>Halonotius sp. F13-13 a new haloarchaeeon isolated from a solar saltern from Isla Cristina, Huelva, Spain.</title>
        <authorList>
            <person name="Duran-Viseras A."/>
            <person name="Sanchez-Porro C."/>
            <person name="Ventosa A."/>
        </authorList>
    </citation>
    <scope>NUCLEOTIDE SEQUENCE [LARGE SCALE GENOMIC DNA]</scope>
    <source>
        <strain evidence="1 2">CECT 7525</strain>
    </source>
</reference>
<dbReference type="AlphaFoldDB" id="A0A3A6Q1J4"/>
<name>A0A3A6Q1J4_9EURY</name>
<dbReference type="EMBL" id="QMDW01000011">
    <property type="protein sequence ID" value="RJX49310.1"/>
    <property type="molecule type" value="Genomic_DNA"/>
</dbReference>
<protein>
    <submittedName>
        <fullName evidence="1">Uncharacterized protein</fullName>
    </submittedName>
</protein>
<evidence type="ECO:0000313" key="2">
    <source>
        <dbReference type="Proteomes" id="UP000281564"/>
    </source>
</evidence>
<dbReference type="Pfam" id="PF19137">
    <property type="entry name" value="DUF5820"/>
    <property type="match status" value="1"/>
</dbReference>
<sequence length="126" mass="14170">MDASSLPAGWQCWHEERDGRVILAYRPDVFDSKAFPAPCLPTIYVTSGTPRRRPGSSTTGTWQVTLFLEPEIEAVNERYEDRAAAIDGAIDHAERFAAGEIDYRSLYQVPREAYFDRLDELVGESG</sequence>
<dbReference type="InterPro" id="IPR043858">
    <property type="entry name" value="DUF5820"/>
</dbReference>
<dbReference type="RefSeq" id="WP_120084789.1">
    <property type="nucleotide sequence ID" value="NZ_QMDW01000011.1"/>
</dbReference>
<comment type="caution">
    <text evidence="1">The sequence shown here is derived from an EMBL/GenBank/DDBJ whole genome shotgun (WGS) entry which is preliminary data.</text>
</comment>
<evidence type="ECO:0000313" key="1">
    <source>
        <dbReference type="EMBL" id="RJX49310.1"/>
    </source>
</evidence>
<dbReference type="Proteomes" id="UP000281564">
    <property type="component" value="Unassembled WGS sequence"/>
</dbReference>
<keyword evidence="2" id="KW-1185">Reference proteome</keyword>
<dbReference type="OrthoDB" id="202378at2157"/>
<organism evidence="1 2">
    <name type="scientific">Halonotius pteroides</name>
    <dbReference type="NCBI Taxonomy" id="268735"/>
    <lineage>
        <taxon>Archaea</taxon>
        <taxon>Methanobacteriati</taxon>
        <taxon>Methanobacteriota</taxon>
        <taxon>Stenosarchaea group</taxon>
        <taxon>Halobacteria</taxon>
        <taxon>Halobacteriales</taxon>
        <taxon>Haloferacaceae</taxon>
        <taxon>Halonotius</taxon>
    </lineage>
</organism>